<dbReference type="InterPro" id="IPR006675">
    <property type="entry name" value="HDIG_dom"/>
</dbReference>
<dbReference type="Pfam" id="PF07698">
    <property type="entry name" value="7TM-7TMR_HD"/>
    <property type="match status" value="1"/>
</dbReference>
<dbReference type="Gene3D" id="1.10.3210.10">
    <property type="entry name" value="Hypothetical protein af1432"/>
    <property type="match status" value="1"/>
</dbReference>
<keyword evidence="1" id="KW-1133">Transmembrane helix</keyword>
<dbReference type="SUPFAM" id="SSF109604">
    <property type="entry name" value="HD-domain/PDEase-like"/>
    <property type="match status" value="1"/>
</dbReference>
<dbReference type="OrthoDB" id="9806952at2"/>
<dbReference type="PANTHER" id="PTHR36442">
    <property type="entry name" value="CYCLIC-DI-AMP PHOSPHODIESTERASE PGPH"/>
    <property type="match status" value="1"/>
</dbReference>
<dbReference type="eggNOG" id="COG1480">
    <property type="taxonomic scope" value="Bacteria"/>
</dbReference>
<dbReference type="RefSeq" id="WP_013768712.1">
    <property type="nucleotide sequence ID" value="NC_015510.1"/>
</dbReference>
<dbReference type="CDD" id="cd00077">
    <property type="entry name" value="HDc"/>
    <property type="match status" value="1"/>
</dbReference>
<keyword evidence="1" id="KW-0812">Transmembrane</keyword>
<gene>
    <name evidence="3" type="ordered locus">Halhy_6373</name>
</gene>
<dbReference type="InterPro" id="IPR003607">
    <property type="entry name" value="HD/PDEase_dom"/>
</dbReference>
<dbReference type="KEGG" id="hhy:Halhy_6373"/>
<name>F4KQ31_HALH1</name>
<dbReference type="PANTHER" id="PTHR36442:SF1">
    <property type="entry name" value="CYCLIC-DI-AMP PHOSPHODIESTERASE PGPH"/>
    <property type="match status" value="1"/>
</dbReference>
<feature type="transmembrane region" description="Helical" evidence="1">
    <location>
        <begin position="357"/>
        <end position="383"/>
    </location>
</feature>
<accession>F4KQ31</accession>
<dbReference type="InterPro" id="IPR006674">
    <property type="entry name" value="HD_domain"/>
</dbReference>
<dbReference type="NCBIfam" id="TIGR00277">
    <property type="entry name" value="HDIG"/>
    <property type="match status" value="1"/>
</dbReference>
<feature type="domain" description="HD" evidence="2">
    <location>
        <begin position="482"/>
        <end position="625"/>
    </location>
</feature>
<feature type="transmembrane region" description="Helical" evidence="1">
    <location>
        <begin position="301"/>
        <end position="321"/>
    </location>
</feature>
<protein>
    <submittedName>
        <fullName evidence="3">Metal dependent phosphohydrolase</fullName>
    </submittedName>
</protein>
<feature type="transmembrane region" description="Helical" evidence="1">
    <location>
        <begin position="327"/>
        <end position="345"/>
    </location>
</feature>
<dbReference type="Proteomes" id="UP000008461">
    <property type="component" value="Chromosome"/>
</dbReference>
<feature type="transmembrane region" description="Helical" evidence="1">
    <location>
        <begin position="12"/>
        <end position="31"/>
    </location>
</feature>
<dbReference type="HOGENOM" id="CLU_015767_1_1_10"/>
<dbReference type="STRING" id="760192.Halhy_6373"/>
<feature type="transmembrane region" description="Helical" evidence="1">
    <location>
        <begin position="428"/>
        <end position="449"/>
    </location>
</feature>
<evidence type="ECO:0000313" key="4">
    <source>
        <dbReference type="Proteomes" id="UP000008461"/>
    </source>
</evidence>
<evidence type="ECO:0000259" key="2">
    <source>
        <dbReference type="PROSITE" id="PS51831"/>
    </source>
</evidence>
<proteinExistence type="predicted"/>
<dbReference type="SMART" id="SM00471">
    <property type="entry name" value="HDc"/>
    <property type="match status" value="1"/>
</dbReference>
<reference evidence="3 4" key="1">
    <citation type="journal article" date="2011" name="Stand. Genomic Sci.">
        <title>Complete genome sequence of Haliscomenobacter hydrossis type strain (O).</title>
        <authorList>
            <consortium name="US DOE Joint Genome Institute (JGI-PGF)"/>
            <person name="Daligault H."/>
            <person name="Lapidus A."/>
            <person name="Zeytun A."/>
            <person name="Nolan M."/>
            <person name="Lucas S."/>
            <person name="Del Rio T.G."/>
            <person name="Tice H."/>
            <person name="Cheng J.F."/>
            <person name="Tapia R."/>
            <person name="Han C."/>
            <person name="Goodwin L."/>
            <person name="Pitluck S."/>
            <person name="Liolios K."/>
            <person name="Pagani I."/>
            <person name="Ivanova N."/>
            <person name="Huntemann M."/>
            <person name="Mavromatis K."/>
            <person name="Mikhailova N."/>
            <person name="Pati A."/>
            <person name="Chen A."/>
            <person name="Palaniappan K."/>
            <person name="Land M."/>
            <person name="Hauser L."/>
            <person name="Brambilla E.M."/>
            <person name="Rohde M."/>
            <person name="Verbarg S."/>
            <person name="Goker M."/>
            <person name="Bristow J."/>
            <person name="Eisen J.A."/>
            <person name="Markowitz V."/>
            <person name="Hugenholtz P."/>
            <person name="Kyrpides N.C."/>
            <person name="Klenk H.P."/>
            <person name="Woyke T."/>
        </authorList>
    </citation>
    <scope>NUCLEOTIDE SEQUENCE [LARGE SCALE GENOMIC DNA]</scope>
    <source>
        <strain evidence="4">ATCC 27775 / DSM 1100 / LMG 10767 / O</strain>
    </source>
</reference>
<evidence type="ECO:0000256" key="1">
    <source>
        <dbReference type="SAM" id="Phobius"/>
    </source>
</evidence>
<feature type="transmembrane region" description="Helical" evidence="1">
    <location>
        <begin position="272"/>
        <end position="294"/>
    </location>
</feature>
<dbReference type="InterPro" id="IPR052722">
    <property type="entry name" value="PgpH_phosphodiesterase"/>
</dbReference>
<dbReference type="AlphaFoldDB" id="F4KQ31"/>
<keyword evidence="1" id="KW-0472">Membrane</keyword>
<feature type="transmembrane region" description="Helical" evidence="1">
    <location>
        <begin position="395"/>
        <end position="416"/>
    </location>
</feature>
<dbReference type="PROSITE" id="PS51831">
    <property type="entry name" value="HD"/>
    <property type="match status" value="1"/>
</dbReference>
<dbReference type="EMBL" id="CP002691">
    <property type="protein sequence ID" value="AEE54192.1"/>
    <property type="molecule type" value="Genomic_DNA"/>
</dbReference>
<dbReference type="Pfam" id="PF01966">
    <property type="entry name" value="HD"/>
    <property type="match status" value="1"/>
</dbReference>
<dbReference type="InterPro" id="IPR011624">
    <property type="entry name" value="Metal-dep_PHydrolase_7TM_extra"/>
</dbReference>
<sequence length="690" mass="79322">MNLWQKIRGYLRGTLQHLFIVGIIVFISFLFPTHTRFKYSYEQGQIWNYEDLVAPFDFAIKKPDKALNAEIKSITDDFSPFYRLDDSIAVRNLRKFDQRFALQLKNLEKGQFKDVRRNPQIYQKFGTQYLQKTYSRGVIELESEHQNEDKNFVVNVLVGNTAQEKTLYNLHTKNKAHLAISDTLQKSNLPDAEFLYAILTDCVSPNIFYDRPNSEQARNEMIDGVVKFNGMVRKGELVVPRFGPISETVFLKLESLKEHYEQEVIQRSSGIYLGYFVLSGLVIGLFAGFLFLFCRPLFENWYELVFLFCWFPLFAYLVFIITRIDALSVYIIPFGIVPILVKTFYDKWIALFTHLMIVLLATFLSSSGFEFAFLQTLIGVVILLTNVDTRDWNQYFFTIFYIFLAYGVGYIGLSLVQQGSFNGIDWSMFNWIFLSTFLTLLANPLIPLLERLFGFTSSVALTELSDLNRPLLQELAIKAPGTLQHSLQVANLAEAAARRIGANHLLVRVAALYHDIGKTVQPEYFIENQGDSNPHGLLPYRESARVIINHVPQGVEIARQYRLPKVLIDFIRTHHGTTLVEYFYRKEKDANPDEIVEEMDFRYPGPKPRSKEESVLMLADSIEAAAKASLKNPGPGDIQSLVERIVAGKLSNKQLEDSALTFSDLEKCKVVFLQILRSVYHARIEYPSEK</sequence>
<reference key="2">
    <citation type="submission" date="2011-04" db="EMBL/GenBank/DDBJ databases">
        <title>Complete sequence of chromosome of Haliscomenobacter hydrossis DSM 1100.</title>
        <authorList>
            <consortium name="US DOE Joint Genome Institute (JGI-PGF)"/>
            <person name="Lucas S."/>
            <person name="Han J."/>
            <person name="Lapidus A."/>
            <person name="Bruce D."/>
            <person name="Goodwin L."/>
            <person name="Pitluck S."/>
            <person name="Peters L."/>
            <person name="Kyrpides N."/>
            <person name="Mavromatis K."/>
            <person name="Ivanova N."/>
            <person name="Ovchinnikova G."/>
            <person name="Pagani I."/>
            <person name="Daligault H."/>
            <person name="Detter J.C."/>
            <person name="Han C."/>
            <person name="Land M."/>
            <person name="Hauser L."/>
            <person name="Markowitz V."/>
            <person name="Cheng J.-F."/>
            <person name="Hugenholtz P."/>
            <person name="Woyke T."/>
            <person name="Wu D."/>
            <person name="Verbarg S."/>
            <person name="Frueling A."/>
            <person name="Brambilla E."/>
            <person name="Klenk H.-P."/>
            <person name="Eisen J.A."/>
        </authorList>
    </citation>
    <scope>NUCLEOTIDE SEQUENCE</scope>
    <source>
        <strain>DSM 1100</strain>
    </source>
</reference>
<keyword evidence="4" id="KW-1185">Reference proteome</keyword>
<evidence type="ECO:0000313" key="3">
    <source>
        <dbReference type="EMBL" id="AEE54192.1"/>
    </source>
</evidence>
<dbReference type="InterPro" id="IPR011621">
    <property type="entry name" value="Metal-dep_PHydrolase_7TM_intra"/>
</dbReference>
<dbReference type="Pfam" id="PF07697">
    <property type="entry name" value="7TMR-HDED"/>
    <property type="match status" value="1"/>
</dbReference>
<organism evidence="3 4">
    <name type="scientific">Haliscomenobacter hydrossis (strain ATCC 27775 / DSM 1100 / LMG 10767 / O)</name>
    <dbReference type="NCBI Taxonomy" id="760192"/>
    <lineage>
        <taxon>Bacteria</taxon>
        <taxon>Pseudomonadati</taxon>
        <taxon>Bacteroidota</taxon>
        <taxon>Saprospiria</taxon>
        <taxon>Saprospirales</taxon>
        <taxon>Haliscomenobacteraceae</taxon>
        <taxon>Haliscomenobacter</taxon>
    </lineage>
</organism>